<organism evidence="9 10">
    <name type="scientific">Pseudomonas phytophila</name>
    <dbReference type="NCBI Taxonomy" id="2867264"/>
    <lineage>
        <taxon>Bacteria</taxon>
        <taxon>Pseudomonadati</taxon>
        <taxon>Pseudomonadota</taxon>
        <taxon>Gammaproteobacteria</taxon>
        <taxon>Pseudomonadales</taxon>
        <taxon>Pseudomonadaceae</taxon>
        <taxon>Pseudomonas</taxon>
    </lineage>
</organism>
<evidence type="ECO:0000256" key="4">
    <source>
        <dbReference type="SAM" id="MobiDB-lite"/>
    </source>
</evidence>
<dbReference type="Pfam" id="PF25975">
    <property type="entry name" value="CzcB_C"/>
    <property type="match status" value="1"/>
</dbReference>
<evidence type="ECO:0000313" key="9">
    <source>
        <dbReference type="EMBL" id="UXZ94265.1"/>
    </source>
</evidence>
<feature type="coiled-coil region" evidence="3">
    <location>
        <begin position="188"/>
        <end position="215"/>
    </location>
</feature>
<keyword evidence="3" id="KW-0175">Coiled coil</keyword>
<keyword evidence="2" id="KW-0813">Transport</keyword>
<name>A0ABY6F8R9_9PSED</name>
<dbReference type="Pfam" id="PF25954">
    <property type="entry name" value="Beta-barrel_RND_2"/>
    <property type="match status" value="1"/>
</dbReference>
<evidence type="ECO:0000259" key="5">
    <source>
        <dbReference type="Pfam" id="PF25893"/>
    </source>
</evidence>
<dbReference type="Pfam" id="PF25893">
    <property type="entry name" value="HH_CzcB"/>
    <property type="match status" value="1"/>
</dbReference>
<evidence type="ECO:0000259" key="7">
    <source>
        <dbReference type="Pfam" id="PF25973"/>
    </source>
</evidence>
<feature type="domain" description="CzcB-like C-terminal circularly permuted SH3-like" evidence="8">
    <location>
        <begin position="379"/>
        <end position="439"/>
    </location>
</feature>
<dbReference type="InterPro" id="IPR058648">
    <property type="entry name" value="HH_CzcB-like"/>
</dbReference>
<sequence>MDNKRSMTIALAVVAIIGLGSLTLGNQGLPVAAEAAKDAKHEHTEEEGHADEKGHAENDSHSDGKVDDKGHADEAHGEESHGDEEHGEKGHGAEASGGGHEESGDSHAEEGKLELNAEQIKSAGIELTVAAPRSMSTSVTFPGEIRFDEDRTTHVVPRVGGIVEEVKVDLGQSVKKGQVLAVIASQQISDQRSELNAAQRRLELARLTMQREKKLWEDKISAEQDYLLARQAYQEADISYANGRQKLSAIGASLKSSAGNRYELIAPFDSVVVEKHLAIGEVVNDSTSAFTLSDLSRVWATFGVAPKDLNKVVVGRAVTVSAPDLNAEVEGRISYVGNLLGEQTRAAAVRVVLANPEGAWRPGLFVSVDVTADKANAAVSLPESAIQSVEDQTSVFVRSTEGFEVRPVKVGRRDGGYVEIVQGLTAGTQVAAAGSFILKSELGKGSAEHSH</sequence>
<dbReference type="Gene3D" id="2.40.30.170">
    <property type="match status" value="1"/>
</dbReference>
<dbReference type="Proteomes" id="UP001063228">
    <property type="component" value="Chromosome"/>
</dbReference>
<dbReference type="InterPro" id="IPR058647">
    <property type="entry name" value="BSH_CzcB-like"/>
</dbReference>
<evidence type="ECO:0000256" key="1">
    <source>
        <dbReference type="ARBA" id="ARBA00009477"/>
    </source>
</evidence>
<dbReference type="Pfam" id="PF25973">
    <property type="entry name" value="BSH_CzcB"/>
    <property type="match status" value="1"/>
</dbReference>
<feature type="domain" description="CzcB-like barrel-sandwich hybrid" evidence="7">
    <location>
        <begin position="151"/>
        <end position="294"/>
    </location>
</feature>
<proteinExistence type="inferred from homology"/>
<protein>
    <submittedName>
        <fullName evidence="9">Efflux RND transporter periplasmic adaptor subunit</fullName>
    </submittedName>
</protein>
<evidence type="ECO:0000259" key="8">
    <source>
        <dbReference type="Pfam" id="PF25975"/>
    </source>
</evidence>
<accession>A0ABY6F8R9</accession>
<gene>
    <name evidence="9" type="ORF">K3169_18035</name>
</gene>
<dbReference type="EMBL" id="CP081201">
    <property type="protein sequence ID" value="UXZ94265.1"/>
    <property type="molecule type" value="Genomic_DNA"/>
</dbReference>
<dbReference type="SUPFAM" id="SSF111369">
    <property type="entry name" value="HlyD-like secretion proteins"/>
    <property type="match status" value="1"/>
</dbReference>
<evidence type="ECO:0000256" key="3">
    <source>
        <dbReference type="SAM" id="Coils"/>
    </source>
</evidence>
<dbReference type="PANTHER" id="PTHR30097">
    <property type="entry name" value="CATION EFFLUX SYSTEM PROTEIN CUSB"/>
    <property type="match status" value="1"/>
</dbReference>
<dbReference type="Gene3D" id="2.40.420.20">
    <property type="match status" value="1"/>
</dbReference>
<reference evidence="9" key="1">
    <citation type="submission" date="2021-08" db="EMBL/GenBank/DDBJ databases">
        <title>Complete genome sequence of Pseudomonas phytophila.</title>
        <authorList>
            <person name="Weir B.S."/>
            <person name="Templeton M.D."/>
            <person name="Arshed S."/>
            <person name="Andersen M.T."/>
            <person name="Jayaraman J."/>
        </authorList>
    </citation>
    <scope>NUCLEOTIDE SEQUENCE</scope>
    <source>
        <strain evidence="9">ICMP 23753</strain>
    </source>
</reference>
<evidence type="ECO:0000313" key="10">
    <source>
        <dbReference type="Proteomes" id="UP001063228"/>
    </source>
</evidence>
<dbReference type="InterPro" id="IPR006143">
    <property type="entry name" value="RND_pump_MFP"/>
</dbReference>
<keyword evidence="10" id="KW-1185">Reference proteome</keyword>
<dbReference type="Gene3D" id="2.40.50.100">
    <property type="match status" value="1"/>
</dbReference>
<dbReference type="InterPro" id="IPR058792">
    <property type="entry name" value="Beta-barrel_RND_2"/>
</dbReference>
<dbReference type="PANTHER" id="PTHR30097:SF4">
    <property type="entry name" value="SLR6042 PROTEIN"/>
    <property type="match status" value="1"/>
</dbReference>
<feature type="region of interest" description="Disordered" evidence="4">
    <location>
        <begin position="32"/>
        <end position="109"/>
    </location>
</feature>
<feature type="domain" description="CzcB-like alpha-helical hairpin" evidence="5">
    <location>
        <begin position="190"/>
        <end position="249"/>
    </location>
</feature>
<evidence type="ECO:0000259" key="6">
    <source>
        <dbReference type="Pfam" id="PF25954"/>
    </source>
</evidence>
<feature type="compositionally biased region" description="Basic and acidic residues" evidence="4">
    <location>
        <begin position="99"/>
        <end position="109"/>
    </location>
</feature>
<comment type="similarity">
    <text evidence="1">Belongs to the membrane fusion protein (MFP) (TC 8.A.1) family.</text>
</comment>
<evidence type="ECO:0000256" key="2">
    <source>
        <dbReference type="ARBA" id="ARBA00022448"/>
    </source>
</evidence>
<feature type="compositionally biased region" description="Basic and acidic residues" evidence="4">
    <location>
        <begin position="35"/>
        <end position="92"/>
    </location>
</feature>
<dbReference type="RefSeq" id="WP_263267315.1">
    <property type="nucleotide sequence ID" value="NZ_CP081201.1"/>
</dbReference>
<dbReference type="InterPro" id="IPR051909">
    <property type="entry name" value="MFP_Cation_Efflux"/>
</dbReference>
<dbReference type="InterPro" id="IPR058649">
    <property type="entry name" value="CzcB_C"/>
</dbReference>
<dbReference type="NCBIfam" id="TIGR01730">
    <property type="entry name" value="RND_mfp"/>
    <property type="match status" value="1"/>
</dbReference>
<feature type="domain" description="CusB-like beta-barrel" evidence="6">
    <location>
        <begin position="297"/>
        <end position="372"/>
    </location>
</feature>